<dbReference type="Pfam" id="PF03795">
    <property type="entry name" value="YCII"/>
    <property type="match status" value="1"/>
</dbReference>
<organism evidence="3 4">
    <name type="scientific">Longimycelium tulufanense</name>
    <dbReference type="NCBI Taxonomy" id="907463"/>
    <lineage>
        <taxon>Bacteria</taxon>
        <taxon>Bacillati</taxon>
        <taxon>Actinomycetota</taxon>
        <taxon>Actinomycetes</taxon>
        <taxon>Pseudonocardiales</taxon>
        <taxon>Pseudonocardiaceae</taxon>
        <taxon>Longimycelium</taxon>
    </lineage>
</organism>
<dbReference type="SUPFAM" id="SSF54909">
    <property type="entry name" value="Dimeric alpha+beta barrel"/>
    <property type="match status" value="1"/>
</dbReference>
<feature type="domain" description="YCII-related" evidence="2">
    <location>
        <begin position="11"/>
        <end position="85"/>
    </location>
</feature>
<name>A0A8J3FV50_9PSEU</name>
<gene>
    <name evidence="3" type="ORF">GCM10012275_19910</name>
</gene>
<evidence type="ECO:0000259" key="2">
    <source>
        <dbReference type="Pfam" id="PF03795"/>
    </source>
</evidence>
<comment type="similarity">
    <text evidence="1">Belongs to the YciI family.</text>
</comment>
<comment type="caution">
    <text evidence="3">The sequence shown here is derived from an EMBL/GenBank/DDBJ whole genome shotgun (WGS) entry which is preliminary data.</text>
</comment>
<dbReference type="EMBL" id="BMMK01000007">
    <property type="protein sequence ID" value="GGM49021.1"/>
    <property type="molecule type" value="Genomic_DNA"/>
</dbReference>
<protein>
    <recommendedName>
        <fullName evidence="2">YCII-related domain-containing protein</fullName>
    </recommendedName>
</protein>
<reference evidence="3" key="1">
    <citation type="journal article" date="2014" name="Int. J. Syst. Evol. Microbiol.">
        <title>Complete genome sequence of Corynebacterium casei LMG S-19264T (=DSM 44701T), isolated from a smear-ripened cheese.</title>
        <authorList>
            <consortium name="US DOE Joint Genome Institute (JGI-PGF)"/>
            <person name="Walter F."/>
            <person name="Albersmeier A."/>
            <person name="Kalinowski J."/>
            <person name="Ruckert C."/>
        </authorList>
    </citation>
    <scope>NUCLEOTIDE SEQUENCE</scope>
    <source>
        <strain evidence="3">CGMCC 4.5737</strain>
    </source>
</reference>
<evidence type="ECO:0000313" key="3">
    <source>
        <dbReference type="EMBL" id="GGM49021.1"/>
    </source>
</evidence>
<dbReference type="RefSeq" id="WP_189056231.1">
    <property type="nucleotide sequence ID" value="NZ_BMMK01000007.1"/>
</dbReference>
<dbReference type="Proteomes" id="UP000637578">
    <property type="component" value="Unassembled WGS sequence"/>
</dbReference>
<dbReference type="InterPro" id="IPR051807">
    <property type="entry name" value="Sec-metab_biosynth-assoc"/>
</dbReference>
<dbReference type="AlphaFoldDB" id="A0A8J3FV50"/>
<evidence type="ECO:0000313" key="4">
    <source>
        <dbReference type="Proteomes" id="UP000637578"/>
    </source>
</evidence>
<sequence length="94" mass="10682">MARFAVQWVFNDNTEVRLKVRPTHREYLRQLADRGLLLGAGPWDTDDGALLIYEVTDRAQLGELLAADPYTAAEVIAETRVREWNLVLGPWAES</sequence>
<dbReference type="PANTHER" id="PTHR33606">
    <property type="entry name" value="PROTEIN YCII"/>
    <property type="match status" value="1"/>
</dbReference>
<reference evidence="3" key="2">
    <citation type="submission" date="2020-09" db="EMBL/GenBank/DDBJ databases">
        <authorList>
            <person name="Sun Q."/>
            <person name="Zhou Y."/>
        </authorList>
    </citation>
    <scope>NUCLEOTIDE SEQUENCE</scope>
    <source>
        <strain evidence="3">CGMCC 4.5737</strain>
    </source>
</reference>
<accession>A0A8J3FV50</accession>
<dbReference type="PANTHER" id="PTHR33606:SF3">
    <property type="entry name" value="PROTEIN YCII"/>
    <property type="match status" value="1"/>
</dbReference>
<proteinExistence type="inferred from homology"/>
<dbReference type="InterPro" id="IPR005545">
    <property type="entry name" value="YCII"/>
</dbReference>
<evidence type="ECO:0000256" key="1">
    <source>
        <dbReference type="ARBA" id="ARBA00007689"/>
    </source>
</evidence>
<dbReference type="Gene3D" id="3.30.70.1060">
    <property type="entry name" value="Dimeric alpha+beta barrel"/>
    <property type="match status" value="1"/>
</dbReference>
<dbReference type="InterPro" id="IPR011008">
    <property type="entry name" value="Dimeric_a/b-barrel"/>
</dbReference>
<keyword evidence="4" id="KW-1185">Reference proteome</keyword>